<evidence type="ECO:0000313" key="1">
    <source>
        <dbReference type="EMBL" id="AII17030.1"/>
    </source>
</evidence>
<proteinExistence type="predicted"/>
<dbReference type="EMBL" id="KJ645900">
    <property type="protein sequence ID" value="AII17030.1"/>
    <property type="molecule type" value="Genomic_DNA"/>
</dbReference>
<dbReference type="GeneID" id="20041681"/>
<reference evidence="1 2" key="1">
    <citation type="journal article" date="2014" name="Virology">
        <title>Genome of brown tide virus (AaV), the little giant of the Megaviridae, elucidates NCLDV genome expansion and host-virus coevolution.</title>
        <authorList>
            <person name="Moniruzzaman M."/>
            <person name="LeCleir G.R."/>
            <person name="Brown C.M."/>
            <person name="Gobler C.J."/>
            <person name="Bidle K.D."/>
            <person name="Wilson W.H."/>
            <person name="Wilhelm S.W."/>
        </authorList>
    </citation>
    <scope>NUCLEOTIDE SEQUENCE [LARGE SCALE GENOMIC DNA]</scope>
    <source>
        <strain evidence="1">BtV-01</strain>
    </source>
</reference>
<dbReference type="RefSeq" id="YP_009052391.1">
    <property type="nucleotide sequence ID" value="NC_024697.1"/>
</dbReference>
<dbReference type="KEGG" id="vg:20041681"/>
<dbReference type="Proteomes" id="UP000028667">
    <property type="component" value="Segment"/>
</dbReference>
<accession>A0A076FG66</accession>
<evidence type="ECO:0000313" key="2">
    <source>
        <dbReference type="Proteomes" id="UP000028667"/>
    </source>
</evidence>
<sequence length="94" mass="11154">MDDIIDILNRIEEKIDKKHQNTAPSIVRKIENENKKLKKINESLNFILDNLTKPKKFKIEKSNKIYEIVNENIVFENKVIGKIISEKNKNDEKF</sequence>
<protein>
    <submittedName>
        <fullName evidence="1">Uncharacterized protein</fullName>
    </submittedName>
</protein>
<organism evidence="1 2">
    <name type="scientific">Aureococcus anophagefferens virus</name>
    <dbReference type="NCBI Taxonomy" id="1474867"/>
    <lineage>
        <taxon>Viruses</taxon>
        <taxon>Varidnaviria</taxon>
        <taxon>Bamfordvirae</taxon>
        <taxon>Nucleocytoviricota</taxon>
        <taxon>Megaviricetes</taxon>
        <taxon>Imitervirales</taxon>
        <taxon>Schizomimiviridae</taxon>
        <taxon>Kratosvirus</taxon>
        <taxon>Kratosvirus quantuckense</taxon>
    </lineage>
</organism>
<keyword evidence="2" id="KW-1185">Reference proteome</keyword>
<gene>
    <name evidence="1" type="ORF">AaV_317</name>
</gene>
<name>A0A076FG66_9VIRU</name>